<dbReference type="PANTHER" id="PTHR23419:SF8">
    <property type="entry name" value="FI09726P"/>
    <property type="match status" value="1"/>
</dbReference>
<dbReference type="Pfam" id="PF03091">
    <property type="entry name" value="CutA1"/>
    <property type="match status" value="1"/>
</dbReference>
<dbReference type="RefSeq" id="WP_074895862.1">
    <property type="nucleotide sequence ID" value="NZ_CP031252.1"/>
</dbReference>
<dbReference type="InterPro" id="IPR015867">
    <property type="entry name" value="N-reg_PII/ATP_PRibTrfase_C"/>
</dbReference>
<dbReference type="InterPro" id="IPR004323">
    <property type="entry name" value="Ion_tolerance_CutA"/>
</dbReference>
<dbReference type="EMBL" id="UGQW01000002">
    <property type="protein sequence ID" value="STZ67343.1"/>
    <property type="molecule type" value="Genomic_DNA"/>
</dbReference>
<dbReference type="Gene3D" id="3.30.70.120">
    <property type="match status" value="1"/>
</dbReference>
<dbReference type="AlphaFoldDB" id="A0A378TZJ1"/>
<evidence type="ECO:0000313" key="3">
    <source>
        <dbReference type="Proteomes" id="UP000254927"/>
    </source>
</evidence>
<protein>
    <submittedName>
        <fullName evidence="2">Divalent-cation tolerance protein CutA</fullName>
    </submittedName>
</protein>
<name>A0A378TZJ1_NEIEL</name>
<dbReference type="PANTHER" id="PTHR23419">
    <property type="entry name" value="DIVALENT CATION TOLERANCE CUTA-RELATED"/>
    <property type="match status" value="1"/>
</dbReference>
<evidence type="ECO:0000256" key="1">
    <source>
        <dbReference type="ARBA" id="ARBA00010169"/>
    </source>
</evidence>
<dbReference type="InterPro" id="IPR011322">
    <property type="entry name" value="N-reg_PII-like_a/b"/>
</dbReference>
<dbReference type="GO" id="GO:0005507">
    <property type="term" value="F:copper ion binding"/>
    <property type="evidence" value="ECO:0007669"/>
    <property type="project" value="TreeGrafter"/>
</dbReference>
<dbReference type="GO" id="GO:0010038">
    <property type="term" value="P:response to metal ion"/>
    <property type="evidence" value="ECO:0007669"/>
    <property type="project" value="InterPro"/>
</dbReference>
<gene>
    <name evidence="2" type="primary">cutA</name>
    <name evidence="2" type="ORF">NCTC10660_00820</name>
</gene>
<accession>A0A378TZJ1</accession>
<evidence type="ECO:0000313" key="2">
    <source>
        <dbReference type="EMBL" id="STZ67343.1"/>
    </source>
</evidence>
<dbReference type="Proteomes" id="UP000254927">
    <property type="component" value="Unassembled WGS sequence"/>
</dbReference>
<organism evidence="2 3">
    <name type="scientific">Neisseria elongata</name>
    <dbReference type="NCBI Taxonomy" id="495"/>
    <lineage>
        <taxon>Bacteria</taxon>
        <taxon>Pseudomonadati</taxon>
        <taxon>Pseudomonadota</taxon>
        <taxon>Betaproteobacteria</taxon>
        <taxon>Neisseriales</taxon>
        <taxon>Neisseriaceae</taxon>
        <taxon>Neisseria</taxon>
    </lineage>
</organism>
<sequence>MPAFKPVVIITTAAGREEAERIGRALLERKLAACVQYEDIVSEYVWQGELCRSAEVRVVIKSARRHYSAVEKIILAHNSYDCPQIVMQPIQRGLRAYLRWMEAQLGT</sequence>
<comment type="similarity">
    <text evidence="1">Belongs to the CutA family.</text>
</comment>
<proteinExistence type="inferred from homology"/>
<dbReference type="GeneID" id="93351818"/>
<dbReference type="SUPFAM" id="SSF54913">
    <property type="entry name" value="GlnB-like"/>
    <property type="match status" value="1"/>
</dbReference>
<reference evidence="2 3" key="1">
    <citation type="submission" date="2018-06" db="EMBL/GenBank/DDBJ databases">
        <authorList>
            <consortium name="Pathogen Informatics"/>
            <person name="Doyle S."/>
        </authorList>
    </citation>
    <scope>NUCLEOTIDE SEQUENCE [LARGE SCALE GENOMIC DNA]</scope>
    <source>
        <strain evidence="2 3">NCTC10660</strain>
    </source>
</reference>